<dbReference type="IntAct" id="A0A1D6P8D9">
    <property type="interactions" value="1"/>
</dbReference>
<evidence type="ECO:0000313" key="2">
    <source>
        <dbReference type="EMBL" id="AQL06083.1"/>
    </source>
</evidence>
<dbReference type="AlphaFoldDB" id="A0A1D6P8D9"/>
<feature type="region of interest" description="Disordered" evidence="1">
    <location>
        <begin position="161"/>
        <end position="192"/>
    </location>
</feature>
<accession>A0A1D6P8D9</accession>
<dbReference type="PANTHER" id="PTHR37241:SF1">
    <property type="entry name" value="NEUROFILAMENT HEAVY PROTEIN"/>
    <property type="match status" value="1"/>
</dbReference>
<dbReference type="InParanoid" id="A0A1D6P8D9"/>
<evidence type="ECO:0000256" key="1">
    <source>
        <dbReference type="SAM" id="MobiDB-lite"/>
    </source>
</evidence>
<feature type="compositionally biased region" description="Basic and acidic residues" evidence="1">
    <location>
        <begin position="176"/>
        <end position="192"/>
    </location>
</feature>
<sequence>MGDREDDRSPLAQPKPKHWRSVRSSPDRGMGIMSFVPEEAGRALSSCFVQGTELTPDVSHRKELFKKFIRLCFGFRHEARDADRWDSEADDLAPHHPQHARVRTELEDQLLYTYRCHFLDGEFSDFKALPRASGELSDFQELLHYLYELTLSDHKWDDANYLEPRRPKQNSPGRYGGEKPQREATKAIDRKNQSSMLKCLHSAPPKRPRAQFARLSAETEAAGKAPAEPKPRVERICAMRASPIHTKTARKKQSAQIDVTAQQLGEPRPAFNNGIQRKAVEPERVSRAASSTRTTKPARGLPAPPPSRTGKERNVAVKLSRFQTAAA</sequence>
<organism evidence="2">
    <name type="scientific">Zea mays</name>
    <name type="common">Maize</name>
    <dbReference type="NCBI Taxonomy" id="4577"/>
    <lineage>
        <taxon>Eukaryota</taxon>
        <taxon>Viridiplantae</taxon>
        <taxon>Streptophyta</taxon>
        <taxon>Embryophyta</taxon>
        <taxon>Tracheophyta</taxon>
        <taxon>Spermatophyta</taxon>
        <taxon>Magnoliopsida</taxon>
        <taxon>Liliopsida</taxon>
        <taxon>Poales</taxon>
        <taxon>Poaceae</taxon>
        <taxon>PACMAD clade</taxon>
        <taxon>Panicoideae</taxon>
        <taxon>Andropogonodae</taxon>
        <taxon>Andropogoneae</taxon>
        <taxon>Tripsacinae</taxon>
        <taxon>Zea</taxon>
    </lineage>
</organism>
<dbReference type="PANTHER" id="PTHR37241">
    <property type="entry name" value="NEUROFILAMENT HEAVY PROTEIN"/>
    <property type="match status" value="1"/>
</dbReference>
<dbReference type="EMBL" id="CM000785">
    <property type="protein sequence ID" value="AQL06083.1"/>
    <property type="molecule type" value="Genomic_DNA"/>
</dbReference>
<name>A0A1D6P8D9_MAIZE</name>
<feature type="region of interest" description="Disordered" evidence="1">
    <location>
        <begin position="264"/>
        <end position="327"/>
    </location>
</feature>
<dbReference type="eggNOG" id="KOG0190">
    <property type="taxonomic scope" value="Eukaryota"/>
</dbReference>
<feature type="region of interest" description="Disordered" evidence="1">
    <location>
        <begin position="1"/>
        <end position="26"/>
    </location>
</feature>
<dbReference type="STRING" id="4577.A0A1D6P8D9"/>
<proteinExistence type="predicted"/>
<protein>
    <submittedName>
        <fullName evidence="2">Uncharacterized protein</fullName>
    </submittedName>
</protein>
<reference evidence="2" key="1">
    <citation type="submission" date="2015-12" db="EMBL/GenBank/DDBJ databases">
        <title>Update maize B73 reference genome by single molecule sequencing technologies.</title>
        <authorList>
            <consortium name="Maize Genome Sequencing Project"/>
            <person name="Ware D."/>
        </authorList>
    </citation>
    <scope>NUCLEOTIDE SEQUENCE</scope>
    <source>
        <tissue evidence="2">Seedling</tissue>
    </source>
</reference>
<dbReference type="ExpressionAtlas" id="A0A1D6P8D9">
    <property type="expression patterns" value="baseline"/>
</dbReference>
<gene>
    <name evidence="2" type="ORF">ZEAMMB73_Zm00001d047285</name>
</gene>